<keyword evidence="3" id="KW-1185">Reference proteome</keyword>
<dbReference type="OMA" id="HFFFSHF"/>
<evidence type="ECO:0000256" key="1">
    <source>
        <dbReference type="SAM" id="SignalP"/>
    </source>
</evidence>
<evidence type="ECO:0000313" key="3">
    <source>
        <dbReference type="Proteomes" id="UP000220158"/>
    </source>
</evidence>
<dbReference type="AlphaFoldDB" id="A0A1J1H7X2"/>
<dbReference type="Proteomes" id="UP000220158">
    <property type="component" value="Chromosome 10"/>
</dbReference>
<gene>
    <name evidence="2" type="primary">RAP2</name>
    <name evidence="2" type="synonym">3</name>
    <name evidence="2" type="ORF">PRELSG_1030900</name>
</gene>
<accession>A0A1J1H7X2</accession>
<reference evidence="2 3" key="1">
    <citation type="submission" date="2015-04" db="EMBL/GenBank/DDBJ databases">
        <authorList>
            <consortium name="Pathogen Informatics"/>
        </authorList>
    </citation>
    <scope>NUCLEOTIDE SEQUENCE [LARGE SCALE GENOMIC DNA]</scope>
    <source>
        <strain evidence="2 3">SGS1</strain>
    </source>
</reference>
<name>A0A1J1H7X2_PLARL</name>
<dbReference type="EMBL" id="LN835305">
    <property type="protein sequence ID" value="CRH00653.1"/>
    <property type="molecule type" value="Genomic_DNA"/>
</dbReference>
<keyword evidence="1" id="KW-0732">Signal</keyword>
<dbReference type="OrthoDB" id="370145at2759"/>
<feature type="signal peptide" evidence="1">
    <location>
        <begin position="1"/>
        <end position="21"/>
    </location>
</feature>
<dbReference type="VEuPathDB" id="PlasmoDB:PRELSG_1030900"/>
<proteinExistence type="predicted"/>
<organism evidence="2 3">
    <name type="scientific">Plasmodium relictum</name>
    <dbReference type="NCBI Taxonomy" id="85471"/>
    <lineage>
        <taxon>Eukaryota</taxon>
        <taxon>Sar</taxon>
        <taxon>Alveolata</taxon>
        <taxon>Apicomplexa</taxon>
        <taxon>Aconoidasida</taxon>
        <taxon>Haemosporida</taxon>
        <taxon>Plasmodiidae</taxon>
        <taxon>Plasmodium</taxon>
        <taxon>Plasmodium (Haemamoeba)</taxon>
    </lineage>
</organism>
<sequence length="394" mass="46738">MNKLFFITLLFFLSLQKAINAYLCIQSIRNMRLENLSISHILKKSTHEHEHLGLWIHFFFSHFEHHEDLLKFLDGFSLNELDQGNRSCFKKGLTIFLLHYFANELKIASDNGNHVNRYEDMFINCRDVAVDFIEAIKIPHIISLLDTIINKDPEKITLQRIVSPMKRCIHVDNKDKPYVVMSDFDTLLNTDEDTFRRRYLSFQNRRYSNFESRSVQDFNVLGLLSLKSPYYNSDLSRYVEGVFHTFKTSRRLGLKRRSQQYDLTIYGTNSRPFGYCRKNNHYYHGSIDDLSYFFFSAMKAKMIRGHIKFLSDYKMAIKNKTYKMSGLKGFRLIKQLFSIKNFNNFIKLYIGHVSTELSFLGRDFSQLFDITLDCQVNNYMNRAGQLYYSMKQKK</sequence>
<protein>
    <submittedName>
        <fullName evidence="2">Rhoptry-associated protein 2/3, putative</fullName>
    </submittedName>
</protein>
<evidence type="ECO:0000313" key="2">
    <source>
        <dbReference type="EMBL" id="CRH00653.1"/>
    </source>
</evidence>
<feature type="chain" id="PRO_5012227322" evidence="1">
    <location>
        <begin position="22"/>
        <end position="394"/>
    </location>
</feature>